<dbReference type="EMBL" id="JAUEPO010000001">
    <property type="protein sequence ID" value="KAK3337753.1"/>
    <property type="molecule type" value="Genomic_DNA"/>
</dbReference>
<protein>
    <recommendedName>
        <fullName evidence="1">HNH nuclease domain-containing protein</fullName>
    </recommendedName>
</protein>
<reference evidence="2" key="2">
    <citation type="submission" date="2023-06" db="EMBL/GenBank/DDBJ databases">
        <authorList>
            <consortium name="Lawrence Berkeley National Laboratory"/>
            <person name="Haridas S."/>
            <person name="Hensen N."/>
            <person name="Bonometti L."/>
            <person name="Westerberg I."/>
            <person name="Brannstrom I.O."/>
            <person name="Guillou S."/>
            <person name="Cros-Aarteil S."/>
            <person name="Calhoun S."/>
            <person name="Kuo A."/>
            <person name="Mondo S."/>
            <person name="Pangilinan J."/>
            <person name="Riley R."/>
            <person name="Labutti K."/>
            <person name="Andreopoulos B."/>
            <person name="Lipzen A."/>
            <person name="Chen C."/>
            <person name="Yanf M."/>
            <person name="Daum C."/>
            <person name="Ng V."/>
            <person name="Clum A."/>
            <person name="Steindorff A."/>
            <person name="Ohm R."/>
            <person name="Martin F."/>
            <person name="Silar P."/>
            <person name="Natvig D."/>
            <person name="Lalanne C."/>
            <person name="Gautier V."/>
            <person name="Ament-Velasquez S.L."/>
            <person name="Kruys A."/>
            <person name="Hutchinson M.I."/>
            <person name="Powell A.J."/>
            <person name="Barry K."/>
            <person name="Miller A.N."/>
            <person name="Grigoriev I.V."/>
            <person name="Debuchy R."/>
            <person name="Gladieux P."/>
            <person name="Thoren M.H."/>
            <person name="Johannesson H."/>
        </authorList>
    </citation>
    <scope>NUCLEOTIDE SEQUENCE</scope>
    <source>
        <strain evidence="2">SMH4131-1</strain>
    </source>
</reference>
<evidence type="ECO:0000313" key="2">
    <source>
        <dbReference type="EMBL" id="KAK3337753.1"/>
    </source>
</evidence>
<name>A0AAE0J6C0_9PEZI</name>
<dbReference type="AlphaFoldDB" id="A0AAE0J6C0"/>
<accession>A0AAE0J6C0</accession>
<evidence type="ECO:0000313" key="3">
    <source>
        <dbReference type="Proteomes" id="UP001286456"/>
    </source>
</evidence>
<dbReference type="Proteomes" id="UP001286456">
    <property type="component" value="Unassembled WGS sequence"/>
</dbReference>
<organism evidence="2 3">
    <name type="scientific">Cercophora scortea</name>
    <dbReference type="NCBI Taxonomy" id="314031"/>
    <lineage>
        <taxon>Eukaryota</taxon>
        <taxon>Fungi</taxon>
        <taxon>Dikarya</taxon>
        <taxon>Ascomycota</taxon>
        <taxon>Pezizomycotina</taxon>
        <taxon>Sordariomycetes</taxon>
        <taxon>Sordariomycetidae</taxon>
        <taxon>Sordariales</taxon>
        <taxon>Lasiosphaeriaceae</taxon>
        <taxon>Cercophora</taxon>
    </lineage>
</organism>
<gene>
    <name evidence="2" type="ORF">B0T19DRAFT_413447</name>
</gene>
<comment type="caution">
    <text evidence="2">The sequence shown here is derived from an EMBL/GenBank/DDBJ whole genome shotgun (WGS) entry which is preliminary data.</text>
</comment>
<dbReference type="Pfam" id="PF13391">
    <property type="entry name" value="HNH_2"/>
    <property type="match status" value="1"/>
</dbReference>
<evidence type="ECO:0000259" key="1">
    <source>
        <dbReference type="Pfam" id="PF13391"/>
    </source>
</evidence>
<feature type="domain" description="HNH nuclease" evidence="1">
    <location>
        <begin position="184"/>
        <end position="292"/>
    </location>
</feature>
<reference evidence="2" key="1">
    <citation type="journal article" date="2023" name="Mol. Phylogenet. Evol.">
        <title>Genome-scale phylogeny and comparative genomics of the fungal order Sordariales.</title>
        <authorList>
            <person name="Hensen N."/>
            <person name="Bonometti L."/>
            <person name="Westerberg I."/>
            <person name="Brannstrom I.O."/>
            <person name="Guillou S."/>
            <person name="Cros-Aarteil S."/>
            <person name="Calhoun S."/>
            <person name="Haridas S."/>
            <person name="Kuo A."/>
            <person name="Mondo S."/>
            <person name="Pangilinan J."/>
            <person name="Riley R."/>
            <person name="LaButti K."/>
            <person name="Andreopoulos B."/>
            <person name="Lipzen A."/>
            <person name="Chen C."/>
            <person name="Yan M."/>
            <person name="Daum C."/>
            <person name="Ng V."/>
            <person name="Clum A."/>
            <person name="Steindorff A."/>
            <person name="Ohm R.A."/>
            <person name="Martin F."/>
            <person name="Silar P."/>
            <person name="Natvig D.O."/>
            <person name="Lalanne C."/>
            <person name="Gautier V."/>
            <person name="Ament-Velasquez S.L."/>
            <person name="Kruys A."/>
            <person name="Hutchinson M.I."/>
            <person name="Powell A.J."/>
            <person name="Barry K."/>
            <person name="Miller A.N."/>
            <person name="Grigoriev I.V."/>
            <person name="Debuchy R."/>
            <person name="Gladieux P."/>
            <person name="Hiltunen Thoren M."/>
            <person name="Johannesson H."/>
        </authorList>
    </citation>
    <scope>NUCLEOTIDE SEQUENCE</scope>
    <source>
        <strain evidence="2">SMH4131-1</strain>
    </source>
</reference>
<dbReference type="InterPro" id="IPR003615">
    <property type="entry name" value="HNH_nuc"/>
</dbReference>
<proteinExistence type="predicted"/>
<keyword evidence="3" id="KW-1185">Reference proteome</keyword>
<sequence length="386" mass="43347">MAAPSHRHQSSLEGVFDFSTNEPLFTSDQQRAQVVGRFRRIVDYFEAAELQQPQASSSKPGDGYNRPALIRLTFEYARSQESQDRLLSAFFKALDLEMFGDSVGLSDDTVVADFRSALFGFADYLVTHFFLPLQASTNKTPQLSPIYPAADQPREGQHTQEIVETPERLSVLRGSCLVRDRHRCVITQAFDRKVLKQRLRHPPAKDDDGNPLDGRNQYGGLEVAHILPNTLTKEGDGELRKHESRKAAIAIMDMLDVGVIHLIEGNDINQPRNALILSLEMHQAFGQFEVFFEPIADEPPHSYRIDSFYPFSDRLPVTRTLFMHPSIDPPSERLLALHSAIGHILHLSGAGDYIEVLLRDMEDGFVREDGSTELGVLVNLALQIKG</sequence>